<comment type="caution">
    <text evidence="6">The sequence shown here is derived from an EMBL/GenBank/DDBJ whole genome shotgun (WGS) entry which is preliminary data.</text>
</comment>
<dbReference type="InterPro" id="IPR017911">
    <property type="entry name" value="MacB-like_ATP-bd"/>
</dbReference>
<dbReference type="SMART" id="SM00382">
    <property type="entry name" value="AAA"/>
    <property type="match status" value="1"/>
</dbReference>
<dbReference type="FunFam" id="3.40.50.300:FF:000032">
    <property type="entry name" value="Export ABC transporter ATP-binding protein"/>
    <property type="match status" value="1"/>
</dbReference>
<dbReference type="CDD" id="cd03255">
    <property type="entry name" value="ABC_MJ0796_LolCDE_FtsE"/>
    <property type="match status" value="1"/>
</dbReference>
<keyword evidence="4 6" id="KW-0067">ATP-binding</keyword>
<organism evidence="6 7">
    <name type="scientific">Brevibacillus laterosporus</name>
    <name type="common">Bacillus laterosporus</name>
    <dbReference type="NCBI Taxonomy" id="1465"/>
    <lineage>
        <taxon>Bacteria</taxon>
        <taxon>Bacillati</taxon>
        <taxon>Bacillota</taxon>
        <taxon>Bacilli</taxon>
        <taxon>Bacillales</taxon>
        <taxon>Paenibacillaceae</taxon>
        <taxon>Brevibacillus</taxon>
    </lineage>
</organism>
<evidence type="ECO:0000313" key="6">
    <source>
        <dbReference type="EMBL" id="MCZ0807811.1"/>
    </source>
</evidence>
<dbReference type="AlphaFoldDB" id="A0AAP3G8T7"/>
<dbReference type="Gene3D" id="3.40.50.300">
    <property type="entry name" value="P-loop containing nucleotide triphosphate hydrolases"/>
    <property type="match status" value="1"/>
</dbReference>
<dbReference type="InterPro" id="IPR003593">
    <property type="entry name" value="AAA+_ATPase"/>
</dbReference>
<reference evidence="6" key="1">
    <citation type="submission" date="2022-09" db="EMBL/GenBank/DDBJ databases">
        <title>Genome analysis and characterization of larvicidal activity of Brevibacillus strains.</title>
        <authorList>
            <person name="Patrusheva E.V."/>
            <person name="Izotova A.O."/>
            <person name="Toshchakov S.V."/>
            <person name="Sineoky S.P."/>
        </authorList>
    </citation>
    <scope>NUCLEOTIDE SEQUENCE</scope>
    <source>
        <strain evidence="6">VKPM_B-13247</strain>
    </source>
</reference>
<evidence type="ECO:0000313" key="7">
    <source>
        <dbReference type="Proteomes" id="UP001077662"/>
    </source>
</evidence>
<dbReference type="SUPFAM" id="SSF52540">
    <property type="entry name" value="P-loop containing nucleoside triphosphate hydrolases"/>
    <property type="match status" value="1"/>
</dbReference>
<dbReference type="GO" id="GO:0005524">
    <property type="term" value="F:ATP binding"/>
    <property type="evidence" value="ECO:0007669"/>
    <property type="project" value="UniProtKB-KW"/>
</dbReference>
<dbReference type="EMBL" id="JAPTNE010000015">
    <property type="protein sequence ID" value="MCZ0807811.1"/>
    <property type="molecule type" value="Genomic_DNA"/>
</dbReference>
<keyword evidence="3" id="KW-0547">Nucleotide-binding</keyword>
<dbReference type="InterPro" id="IPR003439">
    <property type="entry name" value="ABC_transporter-like_ATP-bd"/>
</dbReference>
<dbReference type="PANTHER" id="PTHR42798">
    <property type="entry name" value="LIPOPROTEIN-RELEASING SYSTEM ATP-BINDING PROTEIN LOLD"/>
    <property type="match status" value="1"/>
</dbReference>
<evidence type="ECO:0000259" key="5">
    <source>
        <dbReference type="PROSITE" id="PS50893"/>
    </source>
</evidence>
<dbReference type="Proteomes" id="UP001077662">
    <property type="component" value="Unassembled WGS sequence"/>
</dbReference>
<evidence type="ECO:0000256" key="1">
    <source>
        <dbReference type="ARBA" id="ARBA00005417"/>
    </source>
</evidence>
<dbReference type="GO" id="GO:0016887">
    <property type="term" value="F:ATP hydrolysis activity"/>
    <property type="evidence" value="ECO:0007669"/>
    <property type="project" value="InterPro"/>
</dbReference>
<dbReference type="GO" id="GO:0098796">
    <property type="term" value="C:membrane protein complex"/>
    <property type="evidence" value="ECO:0007669"/>
    <property type="project" value="UniProtKB-ARBA"/>
</dbReference>
<evidence type="ECO:0000256" key="3">
    <source>
        <dbReference type="ARBA" id="ARBA00022741"/>
    </source>
</evidence>
<accession>A0AAP3G8T7</accession>
<evidence type="ECO:0000256" key="4">
    <source>
        <dbReference type="ARBA" id="ARBA00022840"/>
    </source>
</evidence>
<keyword evidence="2" id="KW-0813">Transport</keyword>
<protein>
    <submittedName>
        <fullName evidence="6">ABC transporter ATP-binding protein</fullName>
    </submittedName>
</protein>
<dbReference type="PANTHER" id="PTHR42798:SF7">
    <property type="entry name" value="ALPHA-D-RIBOSE 1-METHYLPHOSPHONATE 5-TRIPHOSPHATE SYNTHASE SUBUNIT PHNL"/>
    <property type="match status" value="1"/>
</dbReference>
<evidence type="ECO:0000256" key="2">
    <source>
        <dbReference type="ARBA" id="ARBA00022448"/>
    </source>
</evidence>
<gene>
    <name evidence="6" type="ORF">O0554_12950</name>
</gene>
<comment type="similarity">
    <text evidence="1">Belongs to the ABC transporter superfamily.</text>
</comment>
<proteinExistence type="inferred from homology"/>
<name>A0AAP3G8T7_BRELA</name>
<dbReference type="Pfam" id="PF00005">
    <property type="entry name" value="ABC_tran"/>
    <property type="match status" value="1"/>
</dbReference>
<feature type="domain" description="ABC transporter" evidence="5">
    <location>
        <begin position="7"/>
        <end position="245"/>
    </location>
</feature>
<dbReference type="GO" id="GO:0022857">
    <property type="term" value="F:transmembrane transporter activity"/>
    <property type="evidence" value="ECO:0007669"/>
    <property type="project" value="UniProtKB-ARBA"/>
</dbReference>
<dbReference type="InterPro" id="IPR027417">
    <property type="entry name" value="P-loop_NTPase"/>
</dbReference>
<dbReference type="PROSITE" id="PS50893">
    <property type="entry name" value="ABC_TRANSPORTER_2"/>
    <property type="match status" value="1"/>
</dbReference>
<sequence length="260" mass="29033">MCDMGLLQVTNVSKIYGGKIPYRALTDVNFHIEEGEFIAIMGPSGSGKTTLLNLIATIDIPTTGHILLNGENPHKIKKSKLAVFRRRNLGFVFQDFNLLDTLTMGENILLPLALDFYKIPDMKQKLDEIATQLEISHILQKRPYEVSGGQNQRAAIARAIIHSPSLLLADEPTGNLDSKSTRIVMETLQNINVTKKTTMMMVTHDPVAASYCDRVLFIKDGTLYNEIQRGESRQVFFQQILDVLALLGGSTYDLSTVHRN</sequence>